<dbReference type="CDD" id="cd07197">
    <property type="entry name" value="nitrilase"/>
    <property type="match status" value="2"/>
</dbReference>
<dbReference type="InterPro" id="IPR003010">
    <property type="entry name" value="C-N_Hydrolase"/>
</dbReference>
<reference evidence="2 3" key="1">
    <citation type="submission" date="2019-09" db="EMBL/GenBank/DDBJ databases">
        <authorList>
            <person name="Chen X.-Y."/>
        </authorList>
    </citation>
    <scope>NUCLEOTIDE SEQUENCE [LARGE SCALE GENOMIC DNA]</scope>
    <source>
        <strain evidence="2 3">NY5</strain>
    </source>
</reference>
<dbReference type="InterPro" id="IPR036526">
    <property type="entry name" value="C-N_Hydrolase_sf"/>
</dbReference>
<dbReference type="PANTHER" id="PTHR23088">
    <property type="entry name" value="NITRILASE-RELATED"/>
    <property type="match status" value="1"/>
</dbReference>
<feature type="domain" description="CN hydrolase" evidence="1">
    <location>
        <begin position="294"/>
        <end position="536"/>
    </location>
</feature>
<evidence type="ECO:0000259" key="1">
    <source>
        <dbReference type="PROSITE" id="PS50263"/>
    </source>
</evidence>
<organism evidence="2 3">
    <name type="scientific">Pseudohalioglobus sediminis</name>
    <dbReference type="NCBI Taxonomy" id="2606449"/>
    <lineage>
        <taxon>Bacteria</taxon>
        <taxon>Pseudomonadati</taxon>
        <taxon>Pseudomonadota</taxon>
        <taxon>Gammaproteobacteria</taxon>
        <taxon>Cellvibrionales</taxon>
        <taxon>Halieaceae</taxon>
        <taxon>Pseudohalioglobus</taxon>
    </lineage>
</organism>
<dbReference type="AlphaFoldDB" id="A0A5B0X1Y7"/>
<dbReference type="PROSITE" id="PS50263">
    <property type="entry name" value="CN_HYDROLASE"/>
    <property type="match status" value="2"/>
</dbReference>
<evidence type="ECO:0000313" key="3">
    <source>
        <dbReference type="Proteomes" id="UP000323708"/>
    </source>
</evidence>
<dbReference type="GO" id="GO:0016787">
    <property type="term" value="F:hydrolase activity"/>
    <property type="evidence" value="ECO:0007669"/>
    <property type="project" value="UniProtKB-KW"/>
</dbReference>
<name>A0A5B0X1Y7_9GAMM</name>
<accession>A0A5B0X1Y7</accession>
<dbReference type="RefSeq" id="WP_149610501.1">
    <property type="nucleotide sequence ID" value="NZ_VTUX01000002.1"/>
</dbReference>
<dbReference type="EMBL" id="VTUX01000002">
    <property type="protein sequence ID" value="KAA1193394.1"/>
    <property type="molecule type" value="Genomic_DNA"/>
</dbReference>
<sequence length="567" mass="61085">MTRVAALQFASGDDVGENLVTCLRVIDAAAECCPDVMVLPEFCNHISWYDNAEHARTVALALDGSFLEEIAGRARRHNCYIVINVSLRRSCGLTVTSLLYSPAGALLAQADKQTLMGHENLWFERADRVSEVVNTPVGRLAMFPCRDGVTFETPRGLALRGAQLFCDSLNSFALDEASLHVPARAPENRCFLAAANKVGPLIPLDQLDQVSAETGIPRRFLNGAGESQIVSPQGDILARAPREGECFVWADIDVDDADCKLRADGSHIFQNRRPELYGPLVNQPECEAVPNAGETALVACLLPPADADAEAALDALPQLVAELPATTRLAVLPELFAQTWPQDGVDTGNISAQAVIDAMLDACRRRPGLALCADMVQPVEDAYTLSVVLVSDAGVIASQDQLHDSARFPGLVKAQRLRTVDLPWCRLALLSADDLRYPETAKLAALAGAQVIAVPGRLLEPWEATLALPSRAAENRLSLVYSARPLQGRAGVIATLHEDFTLMTPWRERAFDGHINQPLLTPQEPGSNCTVATVNPVASLNKLMSTDTDLLAHRPRHLCAGITAASP</sequence>
<proteinExistence type="predicted"/>
<dbReference type="Pfam" id="PF00795">
    <property type="entry name" value="CN_hydrolase"/>
    <property type="match status" value="2"/>
</dbReference>
<gene>
    <name evidence="2" type="ORF">F0M18_06040</name>
</gene>
<keyword evidence="2" id="KW-0378">Hydrolase</keyword>
<keyword evidence="3" id="KW-1185">Reference proteome</keyword>
<dbReference type="SUPFAM" id="SSF56317">
    <property type="entry name" value="Carbon-nitrogen hydrolase"/>
    <property type="match status" value="2"/>
</dbReference>
<protein>
    <submittedName>
        <fullName evidence="2">Carbon-nitrogen hydrolase family protein</fullName>
    </submittedName>
</protein>
<evidence type="ECO:0000313" key="2">
    <source>
        <dbReference type="EMBL" id="KAA1193394.1"/>
    </source>
</evidence>
<dbReference type="Proteomes" id="UP000323708">
    <property type="component" value="Unassembled WGS sequence"/>
</dbReference>
<dbReference type="PANTHER" id="PTHR23088:SF27">
    <property type="entry name" value="DEAMINATED GLUTATHIONE AMIDASE"/>
    <property type="match status" value="1"/>
</dbReference>
<comment type="caution">
    <text evidence="2">The sequence shown here is derived from an EMBL/GenBank/DDBJ whole genome shotgun (WGS) entry which is preliminary data.</text>
</comment>
<dbReference type="Gene3D" id="3.60.110.10">
    <property type="entry name" value="Carbon-nitrogen hydrolase"/>
    <property type="match status" value="2"/>
</dbReference>
<feature type="domain" description="CN hydrolase" evidence="1">
    <location>
        <begin position="2"/>
        <end position="254"/>
    </location>
</feature>